<protein>
    <submittedName>
        <fullName evidence="8">Methyltransferase</fullName>
    </submittedName>
</protein>
<gene>
    <name evidence="8" type="ORF">NF556_18815</name>
</gene>
<keyword evidence="2 8" id="KW-0489">Methyltransferase</keyword>
<dbReference type="Pfam" id="PF05175">
    <property type="entry name" value="MTS"/>
    <property type="match status" value="1"/>
</dbReference>
<accession>A0ABY4YTZ1</accession>
<dbReference type="InterPro" id="IPR052190">
    <property type="entry name" value="Euk-Arch_PrmC-MTase"/>
</dbReference>
<feature type="domain" description="Methyltransferase small" evidence="5">
    <location>
        <begin position="158"/>
        <end position="245"/>
    </location>
</feature>
<evidence type="ECO:0000259" key="6">
    <source>
        <dbReference type="Pfam" id="PF23186"/>
    </source>
</evidence>
<keyword evidence="9" id="KW-1185">Reference proteome</keyword>
<keyword evidence="4" id="KW-0949">S-adenosyl-L-methionine</keyword>
<evidence type="ECO:0000256" key="2">
    <source>
        <dbReference type="ARBA" id="ARBA00022603"/>
    </source>
</evidence>
<dbReference type="InterPro" id="IPR007848">
    <property type="entry name" value="Small_mtfrase_dom"/>
</dbReference>
<dbReference type="EMBL" id="CP099489">
    <property type="protein sequence ID" value="USQ79617.1"/>
    <property type="molecule type" value="Genomic_DNA"/>
</dbReference>
<evidence type="ECO:0000313" key="8">
    <source>
        <dbReference type="EMBL" id="USQ79617.1"/>
    </source>
</evidence>
<evidence type="ECO:0000256" key="1">
    <source>
        <dbReference type="ARBA" id="ARBA00006149"/>
    </source>
</evidence>
<dbReference type="Pfam" id="PF23186">
    <property type="entry name" value="DUF7059"/>
    <property type="match status" value="1"/>
</dbReference>
<proteinExistence type="inferred from homology"/>
<dbReference type="InterPro" id="IPR056684">
    <property type="entry name" value="DUF7782"/>
</dbReference>
<dbReference type="InterPro" id="IPR002052">
    <property type="entry name" value="DNA_methylase_N6_adenine_CS"/>
</dbReference>
<feature type="domain" description="DUF7059" evidence="6">
    <location>
        <begin position="27"/>
        <end position="104"/>
    </location>
</feature>
<dbReference type="InterPro" id="IPR029063">
    <property type="entry name" value="SAM-dependent_MTases_sf"/>
</dbReference>
<dbReference type="Gene3D" id="3.40.50.150">
    <property type="entry name" value="Vaccinia Virus protein VP39"/>
    <property type="match status" value="1"/>
</dbReference>
<keyword evidence="3" id="KW-0808">Transferase</keyword>
<dbReference type="PROSITE" id="PS00092">
    <property type="entry name" value="N6_MTASE"/>
    <property type="match status" value="1"/>
</dbReference>
<dbReference type="Proteomes" id="UP001056455">
    <property type="component" value="Chromosome"/>
</dbReference>
<sequence>MSTPSRYPAPLGTVDELAALRADLTDAGFTTDHLAELLGPVASAALHRDQPLTARRVLLESQDPAGALVRLLVLGEAVSAQEVSAALPRTGVEGAIQLGLAVPADLEPGEEGVPPLQGTCDLRPYGDDRHDWWVASDLSEVALGTPLPTDHVLGVGGASTTLASWTPRPQVARALDLGTGCGVQALHAAGHAERVVATDLSARALEFAAFTAGLNEVALDLRAGSLLDPVAGETFDLVVSNPPFVITPRHEGVPLFEYRDGGAAGDTIVANLVRDLVGVLAPGGIAQLLGNWELREGEAWTDRVGGWLESTGLDAWVIQRESQDVAEYAETWVRDGGHRPGTPEFDDLYAAWLDDFSARGIERVGFGIITLQRPLSDRAPFRDLEEVVGPVAQPAGPAVLAGLRARTWLAEHSDADLLAVAWSVAPDVTEERVGRPGEPDPMVIQLRQGGGLSRTVRLDTVAAGLVGASDGDLTAEQILGGISVLTDAPVEELRASVLATLRDLVADGLLQ</sequence>
<evidence type="ECO:0000259" key="7">
    <source>
        <dbReference type="Pfam" id="PF25004"/>
    </source>
</evidence>
<evidence type="ECO:0000313" key="9">
    <source>
        <dbReference type="Proteomes" id="UP001056455"/>
    </source>
</evidence>
<dbReference type="PANTHER" id="PTHR45875:SF1">
    <property type="entry name" value="METHYLTRANSFERASE N6AMT1"/>
    <property type="match status" value="1"/>
</dbReference>
<organism evidence="8 9">
    <name type="scientific">Ornithinimicrobium faecis</name>
    <dbReference type="NCBI Taxonomy" id="2934158"/>
    <lineage>
        <taxon>Bacteria</taxon>
        <taxon>Bacillati</taxon>
        <taxon>Actinomycetota</taxon>
        <taxon>Actinomycetes</taxon>
        <taxon>Micrococcales</taxon>
        <taxon>Ornithinimicrobiaceae</taxon>
        <taxon>Ornithinimicrobium</taxon>
    </lineage>
</organism>
<comment type="similarity">
    <text evidence="1">Belongs to the eukaryotic/archaeal PrmC-related family.</text>
</comment>
<reference evidence="8" key="1">
    <citation type="submission" date="2022-06" db="EMBL/GenBank/DDBJ databases">
        <title>Ornithinimicrobium HY1793.</title>
        <authorList>
            <person name="Huang Y."/>
        </authorList>
    </citation>
    <scope>NUCLEOTIDE SEQUENCE</scope>
    <source>
        <strain evidence="8">HY1793</strain>
    </source>
</reference>
<evidence type="ECO:0000256" key="3">
    <source>
        <dbReference type="ARBA" id="ARBA00022679"/>
    </source>
</evidence>
<dbReference type="InterPro" id="IPR055487">
    <property type="entry name" value="DUF7059"/>
</dbReference>
<evidence type="ECO:0000259" key="5">
    <source>
        <dbReference type="Pfam" id="PF05175"/>
    </source>
</evidence>
<name>A0ABY4YTZ1_9MICO</name>
<dbReference type="GO" id="GO:0032259">
    <property type="term" value="P:methylation"/>
    <property type="evidence" value="ECO:0007669"/>
    <property type="project" value="UniProtKB-KW"/>
</dbReference>
<dbReference type="RefSeq" id="WP_252592722.1">
    <property type="nucleotide sequence ID" value="NZ_CP099489.1"/>
</dbReference>
<dbReference type="SUPFAM" id="SSF53335">
    <property type="entry name" value="S-adenosyl-L-methionine-dependent methyltransferases"/>
    <property type="match status" value="1"/>
</dbReference>
<evidence type="ECO:0000256" key="4">
    <source>
        <dbReference type="ARBA" id="ARBA00022691"/>
    </source>
</evidence>
<dbReference type="CDD" id="cd02440">
    <property type="entry name" value="AdoMet_MTases"/>
    <property type="match status" value="1"/>
</dbReference>
<feature type="domain" description="DUF7782" evidence="7">
    <location>
        <begin position="404"/>
        <end position="510"/>
    </location>
</feature>
<dbReference type="GO" id="GO:0008168">
    <property type="term" value="F:methyltransferase activity"/>
    <property type="evidence" value="ECO:0007669"/>
    <property type="project" value="UniProtKB-KW"/>
</dbReference>
<dbReference type="PANTHER" id="PTHR45875">
    <property type="entry name" value="METHYLTRANSFERASE N6AMT1"/>
    <property type="match status" value="1"/>
</dbReference>
<dbReference type="Pfam" id="PF25004">
    <property type="entry name" value="DUF7782"/>
    <property type="match status" value="1"/>
</dbReference>